<proteinExistence type="predicted"/>
<dbReference type="Gene3D" id="2.60.40.10">
    <property type="entry name" value="Immunoglobulins"/>
    <property type="match status" value="1"/>
</dbReference>
<gene>
    <name evidence="2" type="ORF">BLNAU_7824</name>
</gene>
<keyword evidence="3" id="KW-1185">Reference proteome</keyword>
<feature type="compositionally biased region" description="Low complexity" evidence="1">
    <location>
        <begin position="461"/>
        <end position="481"/>
    </location>
</feature>
<protein>
    <submittedName>
        <fullName evidence="2">Uncharacterized protein</fullName>
    </submittedName>
</protein>
<comment type="caution">
    <text evidence="2">The sequence shown here is derived from an EMBL/GenBank/DDBJ whole genome shotgun (WGS) entry which is preliminary data.</text>
</comment>
<feature type="compositionally biased region" description="Basic residues" evidence="1">
    <location>
        <begin position="232"/>
        <end position="249"/>
    </location>
</feature>
<evidence type="ECO:0000313" key="3">
    <source>
        <dbReference type="Proteomes" id="UP001281761"/>
    </source>
</evidence>
<feature type="compositionally biased region" description="Polar residues" evidence="1">
    <location>
        <begin position="257"/>
        <end position="277"/>
    </location>
</feature>
<dbReference type="InterPro" id="IPR013783">
    <property type="entry name" value="Ig-like_fold"/>
</dbReference>
<accession>A0ABQ9Y0G7</accession>
<dbReference type="EMBL" id="JARBJD010000048">
    <property type="protein sequence ID" value="KAK2957230.1"/>
    <property type="molecule type" value="Genomic_DNA"/>
</dbReference>
<feature type="compositionally biased region" description="Basic and acidic residues" evidence="1">
    <location>
        <begin position="201"/>
        <end position="211"/>
    </location>
</feature>
<feature type="region of interest" description="Disordered" evidence="1">
    <location>
        <begin position="461"/>
        <end position="487"/>
    </location>
</feature>
<feature type="compositionally biased region" description="Low complexity" evidence="1">
    <location>
        <begin position="212"/>
        <end position="223"/>
    </location>
</feature>
<reference evidence="2 3" key="1">
    <citation type="journal article" date="2022" name="bioRxiv">
        <title>Genomics of Preaxostyla Flagellates Illuminates Evolutionary Transitions and the Path Towards Mitochondrial Loss.</title>
        <authorList>
            <person name="Novak L.V.F."/>
            <person name="Treitli S.C."/>
            <person name="Pyrih J."/>
            <person name="Halakuc P."/>
            <person name="Pipaliya S.V."/>
            <person name="Vacek V."/>
            <person name="Brzon O."/>
            <person name="Soukal P."/>
            <person name="Eme L."/>
            <person name="Dacks J.B."/>
            <person name="Karnkowska A."/>
            <person name="Elias M."/>
            <person name="Hampl V."/>
        </authorList>
    </citation>
    <scope>NUCLEOTIDE SEQUENCE [LARGE SCALE GENOMIC DNA]</scope>
    <source>
        <strain evidence="2">NAU3</strain>
        <tissue evidence="2">Gut</tissue>
    </source>
</reference>
<feature type="compositionally biased region" description="Low complexity" evidence="1">
    <location>
        <begin position="287"/>
        <end position="340"/>
    </location>
</feature>
<feature type="compositionally biased region" description="Low complexity" evidence="1">
    <location>
        <begin position="183"/>
        <end position="200"/>
    </location>
</feature>
<evidence type="ECO:0000256" key="1">
    <source>
        <dbReference type="SAM" id="MobiDB-lite"/>
    </source>
</evidence>
<organism evidence="2 3">
    <name type="scientific">Blattamonas nauphoetae</name>
    <dbReference type="NCBI Taxonomy" id="2049346"/>
    <lineage>
        <taxon>Eukaryota</taxon>
        <taxon>Metamonada</taxon>
        <taxon>Preaxostyla</taxon>
        <taxon>Oxymonadida</taxon>
        <taxon>Blattamonas</taxon>
    </lineage>
</organism>
<dbReference type="Proteomes" id="UP001281761">
    <property type="component" value="Unassembled WGS sequence"/>
</dbReference>
<feature type="compositionally biased region" description="Low complexity" evidence="1">
    <location>
        <begin position="427"/>
        <end position="446"/>
    </location>
</feature>
<feature type="region of interest" description="Disordered" evidence="1">
    <location>
        <begin position="183"/>
        <end position="340"/>
    </location>
</feature>
<feature type="region of interest" description="Disordered" evidence="1">
    <location>
        <begin position="426"/>
        <end position="447"/>
    </location>
</feature>
<evidence type="ECO:0000313" key="2">
    <source>
        <dbReference type="EMBL" id="KAK2957230.1"/>
    </source>
</evidence>
<name>A0ABQ9Y0G7_9EUKA</name>
<sequence>MNVGVNHPCPFTIINISKDHLPVQVTPPTLFHFQLFVSKRIGLHPGVFQQYNSFVEIPIDISPYYPQVLLPPFVDFGSFQVGRTYTRDFTFKSKYDIEFPFVVDAHDLHSDVTISTTSGTIPATGNLVFSITFKPTSQLSVQNLGRLYLKGYGVRTHSTVIQCSPDDSATPVAPQLSQLSSLKKLRSTTLRSSTSQSSSKGSRDTSHRHDSISFSLSFSQTSLETDTTDRVTRKKGKKHSKKHSSRHHTKSGDFRSSKTPTGSSTFQLTSNSTGSTPHSRRTDETSTSHLLSLSKTPSTTLSLSKTSTSKTDPSTTSLHTSTHLSIPTTIPDSSPSLSTFTPPLSTTKPSYTHVINYSTVPAPSSSSLSDTTSSELSANTKAKAMAQLLSSRTTSMQINPATGTPTKAPTPNPMIGIPAHLAALGASSDGSTTTSTTPTWTSKTTSVPSILQQMRDDVSMSDSISSSFSSSFSSHQSAGPSRSVPTMPSSAFKFHPQQKPAAEKNYDYKDDVTRLVADLEAGQGPEEFIFVSYCPDPGRMKERLRRYGMVSRNRSFVKALDWSVFEFQKKEGLERCVGGERFTRTKFRWKETIPSS</sequence>